<evidence type="ECO:0000313" key="2">
    <source>
        <dbReference type="Proteomes" id="UP000077069"/>
    </source>
</evidence>
<organism evidence="1 2">
    <name type="scientific">Paraphaeosphaeria sporulosa</name>
    <dbReference type="NCBI Taxonomy" id="1460663"/>
    <lineage>
        <taxon>Eukaryota</taxon>
        <taxon>Fungi</taxon>
        <taxon>Dikarya</taxon>
        <taxon>Ascomycota</taxon>
        <taxon>Pezizomycotina</taxon>
        <taxon>Dothideomycetes</taxon>
        <taxon>Pleosporomycetidae</taxon>
        <taxon>Pleosporales</taxon>
        <taxon>Massarineae</taxon>
        <taxon>Didymosphaeriaceae</taxon>
        <taxon>Paraphaeosphaeria</taxon>
    </lineage>
</organism>
<keyword evidence="2" id="KW-1185">Reference proteome</keyword>
<proteinExistence type="predicted"/>
<dbReference type="RefSeq" id="XP_018031696.1">
    <property type="nucleotide sequence ID" value="XM_018183634.1"/>
</dbReference>
<accession>A0A177C2F1</accession>
<dbReference type="EMBL" id="KV441557">
    <property type="protein sequence ID" value="OAG01331.1"/>
    <property type="molecule type" value="Genomic_DNA"/>
</dbReference>
<name>A0A177C2F1_9PLEO</name>
<gene>
    <name evidence="1" type="ORF">CC84DRAFT_1228343</name>
</gene>
<sequence>MYRPGDIVLMLQTCALVYQKYQIQGASSGGPFTLAVAAIAPKREVLATRIIAGAVPIEAGRRCRNFRRLLGKYLLLAFPWCSKLQARSQLQPEVRNIRSGQIAIFDEENETTGSVECYRALNSY</sequence>
<dbReference type="Proteomes" id="UP000077069">
    <property type="component" value="Unassembled WGS sequence"/>
</dbReference>
<dbReference type="AlphaFoldDB" id="A0A177C2F1"/>
<evidence type="ECO:0000313" key="1">
    <source>
        <dbReference type="EMBL" id="OAG01331.1"/>
    </source>
</evidence>
<protein>
    <submittedName>
        <fullName evidence="1">Uncharacterized protein</fullName>
    </submittedName>
</protein>
<reference evidence="1 2" key="1">
    <citation type="submission" date="2016-05" db="EMBL/GenBank/DDBJ databases">
        <title>Comparative analysis of secretome profiles of manganese(II)-oxidizing ascomycete fungi.</title>
        <authorList>
            <consortium name="DOE Joint Genome Institute"/>
            <person name="Zeiner C.A."/>
            <person name="Purvine S.O."/>
            <person name="Zink E.M."/>
            <person name="Wu S."/>
            <person name="Pasa-Tolic L."/>
            <person name="Chaput D.L."/>
            <person name="Haridas S."/>
            <person name="Grigoriev I.V."/>
            <person name="Santelli C.M."/>
            <person name="Hansel C.M."/>
        </authorList>
    </citation>
    <scope>NUCLEOTIDE SEQUENCE [LARGE SCALE GENOMIC DNA]</scope>
    <source>
        <strain evidence="1 2">AP3s5-JAC2a</strain>
    </source>
</reference>
<dbReference type="GeneID" id="28767120"/>
<dbReference type="InParanoid" id="A0A177C2F1"/>